<dbReference type="InterPro" id="IPR013216">
    <property type="entry name" value="Methyltransf_11"/>
</dbReference>
<accession>A0ABS5QVZ7</accession>
<dbReference type="CDD" id="cd02440">
    <property type="entry name" value="AdoMet_MTases"/>
    <property type="match status" value="1"/>
</dbReference>
<proteinExistence type="predicted"/>
<organism evidence="3 4">
    <name type="scientific">Fructobacillus papyrifericola</name>
    <dbReference type="NCBI Taxonomy" id="2713172"/>
    <lineage>
        <taxon>Bacteria</taxon>
        <taxon>Bacillati</taxon>
        <taxon>Bacillota</taxon>
        <taxon>Bacilli</taxon>
        <taxon>Lactobacillales</taxon>
        <taxon>Lactobacillaceae</taxon>
        <taxon>Fructobacillus</taxon>
    </lineage>
</organism>
<dbReference type="GO" id="GO:0032259">
    <property type="term" value="P:methylation"/>
    <property type="evidence" value="ECO:0007669"/>
    <property type="project" value="UniProtKB-KW"/>
</dbReference>
<feature type="transmembrane region" description="Helical" evidence="1">
    <location>
        <begin position="38"/>
        <end position="57"/>
    </location>
</feature>
<feature type="transmembrane region" description="Helical" evidence="1">
    <location>
        <begin position="12"/>
        <end position="32"/>
    </location>
</feature>
<reference evidence="3 4" key="1">
    <citation type="submission" date="2020-02" db="EMBL/GenBank/DDBJ databases">
        <title>Fructobacillus sp. isolated from paper mulberry of Taiwan.</title>
        <authorList>
            <person name="Lin S.-T."/>
        </authorList>
    </citation>
    <scope>NUCLEOTIDE SEQUENCE [LARGE SCALE GENOMIC DNA]</scope>
    <source>
        <strain evidence="3 4">M1-21</strain>
    </source>
</reference>
<comment type="caution">
    <text evidence="3">The sequence shown here is derived from an EMBL/GenBank/DDBJ whole genome shotgun (WGS) entry which is preliminary data.</text>
</comment>
<dbReference type="SUPFAM" id="SSF53335">
    <property type="entry name" value="S-adenosyl-L-methionine-dependent methyltransferases"/>
    <property type="match status" value="1"/>
</dbReference>
<keyword evidence="1" id="KW-0812">Transmembrane</keyword>
<evidence type="ECO:0000259" key="2">
    <source>
        <dbReference type="Pfam" id="PF08241"/>
    </source>
</evidence>
<dbReference type="PANTHER" id="PTHR45277">
    <property type="entry name" value="EXPRESSED PROTEIN"/>
    <property type="match status" value="1"/>
</dbReference>
<name>A0ABS5QVZ7_9LACO</name>
<keyword evidence="3" id="KW-0489">Methyltransferase</keyword>
<dbReference type="PANTHER" id="PTHR45277:SF1">
    <property type="entry name" value="EXPRESSED PROTEIN"/>
    <property type="match status" value="1"/>
</dbReference>
<evidence type="ECO:0000313" key="3">
    <source>
        <dbReference type="EMBL" id="MBS9336087.1"/>
    </source>
</evidence>
<sequence length="243" mass="27084">MKQLKKKGLDAPLVPFLYILGGILAMAYGIGFHKYYDGYMWTILYGVLMIFAGAIFINTSIRGKHKIWNSILSKITIDPNSKVLDLGTGHGMVLLMFAKLLSGNGHATGIDLWRNSDQSDNSLHNTQNIIKQQHLTHIADVKTANMISLPFADKKYDYVVSSLAFHNIKPASERVHALEEAVRVLTDNGSLIIVDTGHHKKEYIDVLTSSGLEVIEAKTYGVSGWWTGPWMPTYSIIAKRDHS</sequence>
<dbReference type="Proteomes" id="UP000735205">
    <property type="component" value="Unassembled WGS sequence"/>
</dbReference>
<dbReference type="InterPro" id="IPR029063">
    <property type="entry name" value="SAM-dependent_MTases_sf"/>
</dbReference>
<keyword evidence="3" id="KW-0808">Transferase</keyword>
<protein>
    <submittedName>
        <fullName evidence="3">Class I SAM-dependent methyltransferase</fullName>
    </submittedName>
</protein>
<feature type="domain" description="Methyltransferase type 11" evidence="2">
    <location>
        <begin position="84"/>
        <end position="193"/>
    </location>
</feature>
<evidence type="ECO:0000313" key="4">
    <source>
        <dbReference type="Proteomes" id="UP000735205"/>
    </source>
</evidence>
<dbReference type="Gene3D" id="3.40.50.150">
    <property type="entry name" value="Vaccinia Virus protein VP39"/>
    <property type="match status" value="1"/>
</dbReference>
<evidence type="ECO:0000256" key="1">
    <source>
        <dbReference type="SAM" id="Phobius"/>
    </source>
</evidence>
<dbReference type="GO" id="GO:0008168">
    <property type="term" value="F:methyltransferase activity"/>
    <property type="evidence" value="ECO:0007669"/>
    <property type="project" value="UniProtKB-KW"/>
</dbReference>
<gene>
    <name evidence="3" type="ORF">G6R28_02420</name>
</gene>
<keyword evidence="1" id="KW-0472">Membrane</keyword>
<dbReference type="Pfam" id="PF08241">
    <property type="entry name" value="Methyltransf_11"/>
    <property type="match status" value="1"/>
</dbReference>
<keyword evidence="4" id="KW-1185">Reference proteome</keyword>
<keyword evidence="1" id="KW-1133">Transmembrane helix</keyword>
<dbReference type="EMBL" id="JAAMFJ010000001">
    <property type="protein sequence ID" value="MBS9336087.1"/>
    <property type="molecule type" value="Genomic_DNA"/>
</dbReference>